<gene>
    <name evidence="1" type="ORF">B1992_10565</name>
</gene>
<dbReference type="AlphaFoldDB" id="A0A7V8GLL4"/>
<name>A0A7V8GLL4_9GAMM</name>
<proteinExistence type="predicted"/>
<evidence type="ECO:0000313" key="2">
    <source>
        <dbReference type="Proteomes" id="UP000462066"/>
    </source>
</evidence>
<accession>A0A7V8GLL4</accession>
<sequence>MSGRAELDQELDRLEGMLPLWTEKLRHRRQFWPQFGALAGEIIDRSAEADLEYVLRRLARMIRASRVQFERWR</sequence>
<organism evidence="1 2">
    <name type="scientific">Pseudoxanthomonas broegbernensis</name>
    <dbReference type="NCBI Taxonomy" id="83619"/>
    <lineage>
        <taxon>Bacteria</taxon>
        <taxon>Pseudomonadati</taxon>
        <taxon>Pseudomonadota</taxon>
        <taxon>Gammaproteobacteria</taxon>
        <taxon>Lysobacterales</taxon>
        <taxon>Lysobacteraceae</taxon>
        <taxon>Pseudoxanthomonas</taxon>
    </lineage>
</organism>
<reference evidence="1 2" key="1">
    <citation type="submission" date="2017-10" db="EMBL/GenBank/DDBJ databases">
        <title>Whole genome sequencing of Pseudoxanthomonas broegbernensis DSM 12573(T).</title>
        <authorList>
            <person name="Kumar S."/>
            <person name="Bansal K."/>
            <person name="Kaur A."/>
            <person name="Patil P."/>
            <person name="Sharma S."/>
            <person name="Patil P.B."/>
        </authorList>
    </citation>
    <scope>NUCLEOTIDE SEQUENCE [LARGE SCALE GENOMIC DNA]</scope>
    <source>
        <strain evidence="1 2">DSM 12573</strain>
    </source>
</reference>
<evidence type="ECO:0000313" key="1">
    <source>
        <dbReference type="EMBL" id="KAF1685903.1"/>
    </source>
</evidence>
<dbReference type="RefSeq" id="WP_162311462.1">
    <property type="nucleotide sequence ID" value="NZ_JACHGU010000001.1"/>
</dbReference>
<keyword evidence="2" id="KW-1185">Reference proteome</keyword>
<dbReference type="Proteomes" id="UP000462066">
    <property type="component" value="Unassembled WGS sequence"/>
</dbReference>
<comment type="caution">
    <text evidence="1">The sequence shown here is derived from an EMBL/GenBank/DDBJ whole genome shotgun (WGS) entry which is preliminary data.</text>
</comment>
<dbReference type="EMBL" id="MWIP01000010">
    <property type="protein sequence ID" value="KAF1685903.1"/>
    <property type="molecule type" value="Genomic_DNA"/>
</dbReference>
<protein>
    <submittedName>
        <fullName evidence="1">Uncharacterized protein</fullName>
    </submittedName>
</protein>